<dbReference type="EMBL" id="BOPH01000160">
    <property type="protein sequence ID" value="GIJ75482.1"/>
    <property type="molecule type" value="Genomic_DNA"/>
</dbReference>
<name>A0A8J4A456_9ACTN</name>
<keyword evidence="1" id="KW-0472">Membrane</keyword>
<gene>
    <name evidence="2" type="ORF">Voc01_103990</name>
</gene>
<sequence>MVSMNRQRIGAIVLLLIAFLALVASRAFPFLDDISGVAETAIALVGAACALLGTYLWLRKTPTAKP</sequence>
<feature type="transmembrane region" description="Helical" evidence="1">
    <location>
        <begin position="37"/>
        <end position="58"/>
    </location>
</feature>
<dbReference type="AlphaFoldDB" id="A0A8J4A456"/>
<evidence type="ECO:0000313" key="3">
    <source>
        <dbReference type="Proteomes" id="UP000635606"/>
    </source>
</evidence>
<proteinExistence type="predicted"/>
<organism evidence="2 3">
    <name type="scientific">Virgisporangium ochraceum</name>
    <dbReference type="NCBI Taxonomy" id="65505"/>
    <lineage>
        <taxon>Bacteria</taxon>
        <taxon>Bacillati</taxon>
        <taxon>Actinomycetota</taxon>
        <taxon>Actinomycetes</taxon>
        <taxon>Micromonosporales</taxon>
        <taxon>Micromonosporaceae</taxon>
        <taxon>Virgisporangium</taxon>
    </lineage>
</organism>
<keyword evidence="1" id="KW-1133">Transmembrane helix</keyword>
<dbReference type="Proteomes" id="UP000635606">
    <property type="component" value="Unassembled WGS sequence"/>
</dbReference>
<protein>
    <submittedName>
        <fullName evidence="2">Uncharacterized protein</fullName>
    </submittedName>
</protein>
<keyword evidence="1" id="KW-0812">Transmembrane</keyword>
<evidence type="ECO:0000313" key="2">
    <source>
        <dbReference type="EMBL" id="GIJ75482.1"/>
    </source>
</evidence>
<keyword evidence="3" id="KW-1185">Reference proteome</keyword>
<reference evidence="2" key="1">
    <citation type="submission" date="2021-01" db="EMBL/GenBank/DDBJ databases">
        <title>Whole genome shotgun sequence of Virgisporangium ochraceum NBRC 16418.</title>
        <authorList>
            <person name="Komaki H."/>
            <person name="Tamura T."/>
        </authorList>
    </citation>
    <scope>NUCLEOTIDE SEQUENCE</scope>
    <source>
        <strain evidence="2">NBRC 16418</strain>
    </source>
</reference>
<comment type="caution">
    <text evidence="2">The sequence shown here is derived from an EMBL/GenBank/DDBJ whole genome shotgun (WGS) entry which is preliminary data.</text>
</comment>
<evidence type="ECO:0000256" key="1">
    <source>
        <dbReference type="SAM" id="Phobius"/>
    </source>
</evidence>
<accession>A0A8J4A456</accession>